<dbReference type="Gene3D" id="3.30.70.20">
    <property type="match status" value="1"/>
</dbReference>
<evidence type="ECO:0000259" key="7">
    <source>
        <dbReference type="PROSITE" id="PS50111"/>
    </source>
</evidence>
<dbReference type="GO" id="GO:0007165">
    <property type="term" value="P:signal transduction"/>
    <property type="evidence" value="ECO:0007669"/>
    <property type="project" value="UniProtKB-KW"/>
</dbReference>
<proteinExistence type="predicted"/>
<dbReference type="PROSITE" id="PS00198">
    <property type="entry name" value="4FE4S_FER_1"/>
    <property type="match status" value="1"/>
</dbReference>
<dbReference type="EMBL" id="CP003629">
    <property type="protein sequence ID" value="AFQ44307.1"/>
    <property type="molecule type" value="Genomic_DNA"/>
</dbReference>
<dbReference type="eggNOG" id="COG4624">
    <property type="taxonomic scope" value="Bacteria"/>
</dbReference>
<reference evidence="10 11" key="1">
    <citation type="journal article" date="2012" name="J. Bacteriol.">
        <title>Complete genome sequences of Desulfosporosinus orientis DSM765T, Desulfosporosinus youngiae DSM17734T, Desulfosporosinus meridiei DSM13257T, and Desulfosporosinus acidiphilus DSM22704T.</title>
        <authorList>
            <person name="Pester M."/>
            <person name="Brambilla E."/>
            <person name="Alazard D."/>
            <person name="Rattei T."/>
            <person name="Weinmaier T."/>
            <person name="Han J."/>
            <person name="Lucas S."/>
            <person name="Lapidus A."/>
            <person name="Cheng J.F."/>
            <person name="Goodwin L."/>
            <person name="Pitluck S."/>
            <person name="Peters L."/>
            <person name="Ovchinnikova G."/>
            <person name="Teshima H."/>
            <person name="Detter J.C."/>
            <person name="Han C.S."/>
            <person name="Tapia R."/>
            <person name="Land M.L."/>
            <person name="Hauser L."/>
            <person name="Kyrpides N.C."/>
            <person name="Ivanova N.N."/>
            <person name="Pagani I."/>
            <person name="Huntmann M."/>
            <person name="Wei C.L."/>
            <person name="Davenport K.W."/>
            <person name="Daligault H."/>
            <person name="Chain P.S."/>
            <person name="Chen A."/>
            <person name="Mavromatis K."/>
            <person name="Markowitz V."/>
            <person name="Szeto E."/>
            <person name="Mikhailova N."/>
            <person name="Pati A."/>
            <person name="Wagner M."/>
            <person name="Woyke T."/>
            <person name="Ollivier B."/>
            <person name="Klenk H.P."/>
            <person name="Spring S."/>
            <person name="Loy A."/>
        </authorList>
    </citation>
    <scope>NUCLEOTIDE SEQUENCE [LARGE SCALE GENOMIC DNA]</scope>
    <source>
        <strain evidence="11">ATCC BAA-275 / DSM 13257 / NCIMB 13706 / S10</strain>
    </source>
</reference>
<keyword evidence="11" id="KW-1185">Reference proteome</keyword>
<keyword evidence="1" id="KW-0004">4Fe-4S</keyword>
<dbReference type="Pfam" id="PF02906">
    <property type="entry name" value="Fe_hyd_lg_C"/>
    <property type="match status" value="1"/>
</dbReference>
<feature type="domain" description="Methyl-accepting transducer" evidence="7">
    <location>
        <begin position="439"/>
        <end position="635"/>
    </location>
</feature>
<feature type="domain" description="4Fe-4S" evidence="9">
    <location>
        <begin position="381"/>
        <end position="443"/>
    </location>
</feature>
<dbReference type="KEGG" id="dmi:Desmer_2383"/>
<dbReference type="PANTHER" id="PTHR32089:SF112">
    <property type="entry name" value="LYSOZYME-LIKE PROTEIN-RELATED"/>
    <property type="match status" value="1"/>
</dbReference>
<keyword evidence="5 6" id="KW-0807">Transducer</keyword>
<dbReference type="SUPFAM" id="SSF58104">
    <property type="entry name" value="Methyl-accepting chemotaxis protein (MCP) signaling domain"/>
    <property type="match status" value="1"/>
</dbReference>
<dbReference type="AlphaFoldDB" id="J7IR61"/>
<dbReference type="GO" id="GO:0016020">
    <property type="term" value="C:membrane"/>
    <property type="evidence" value="ECO:0007669"/>
    <property type="project" value="InterPro"/>
</dbReference>
<evidence type="ECO:0000256" key="4">
    <source>
        <dbReference type="ARBA" id="ARBA00023014"/>
    </source>
</evidence>
<dbReference type="HOGENOM" id="CLU_027268_0_0_9"/>
<dbReference type="InterPro" id="IPR017900">
    <property type="entry name" value="4Fe4S_Fe_S_CS"/>
</dbReference>
<evidence type="ECO:0000256" key="3">
    <source>
        <dbReference type="ARBA" id="ARBA00023004"/>
    </source>
</evidence>
<feature type="domain" description="4Fe-4S ferredoxin-type" evidence="8">
    <location>
        <begin position="39"/>
        <end position="68"/>
    </location>
</feature>
<dbReference type="InterPro" id="IPR007202">
    <property type="entry name" value="4Fe-4S_dom"/>
</dbReference>
<reference evidence="11" key="2">
    <citation type="submission" date="2012-08" db="EMBL/GenBank/DDBJ databases">
        <title>Finished genome of Desulfosporosinus meridiei DSM 13257.</title>
        <authorList>
            <person name="Huntemann M."/>
            <person name="Wei C.-L."/>
            <person name="Han J."/>
            <person name="Detter J.C."/>
            <person name="Han C."/>
            <person name="Davenport K."/>
            <person name="Daligault H."/>
            <person name="Erkkila T."/>
            <person name="Gu W."/>
            <person name="Munk A.C.C."/>
            <person name="Teshima H."/>
            <person name="Xu Y."/>
            <person name="Chain P."/>
            <person name="Tapia R."/>
            <person name="Chen A."/>
            <person name="Krypides N."/>
            <person name="Mavromatis K."/>
            <person name="Markowitz V."/>
            <person name="Szeto E."/>
            <person name="Ivanova N."/>
            <person name="Mikhailova N."/>
            <person name="Ovchinnikova G."/>
            <person name="Pagani I."/>
            <person name="Pati A."/>
            <person name="Goodwin L."/>
            <person name="Peters L."/>
            <person name="Pitluck S."/>
            <person name="Woyke T."/>
            <person name="Pester M."/>
            <person name="Spring S."/>
            <person name="Ollivier B."/>
            <person name="Rattei T."/>
            <person name="Klenk H.-P."/>
            <person name="Wagner M."/>
            <person name="Loy A."/>
        </authorList>
    </citation>
    <scope>NUCLEOTIDE SEQUENCE [LARGE SCALE GENOMIC DNA]</scope>
    <source>
        <strain evidence="11">ATCC BAA-275 / DSM 13257 / NCIMB 13706 / S10</strain>
    </source>
</reference>
<dbReference type="PROSITE" id="PS51656">
    <property type="entry name" value="4FE4S"/>
    <property type="match status" value="1"/>
</dbReference>
<dbReference type="Pfam" id="PF13237">
    <property type="entry name" value="Fer4_10"/>
    <property type="match status" value="1"/>
</dbReference>
<evidence type="ECO:0000259" key="8">
    <source>
        <dbReference type="PROSITE" id="PS51379"/>
    </source>
</evidence>
<evidence type="ECO:0000313" key="11">
    <source>
        <dbReference type="Proteomes" id="UP000005262"/>
    </source>
</evidence>
<name>J7IR61_DESMD</name>
<keyword evidence="2" id="KW-0479">Metal-binding</keyword>
<dbReference type="Pfam" id="PF04060">
    <property type="entry name" value="FeS"/>
    <property type="match status" value="1"/>
</dbReference>
<dbReference type="SUPFAM" id="SSF53920">
    <property type="entry name" value="Fe-only hydrogenase"/>
    <property type="match status" value="1"/>
</dbReference>
<dbReference type="InterPro" id="IPR009016">
    <property type="entry name" value="Fe_hydrogenase"/>
</dbReference>
<organism evidence="10 11">
    <name type="scientific">Desulfosporosinus meridiei (strain ATCC BAA-275 / DSM 13257 / KCTC 12902 / NCIMB 13706 / S10)</name>
    <dbReference type="NCBI Taxonomy" id="768704"/>
    <lineage>
        <taxon>Bacteria</taxon>
        <taxon>Bacillati</taxon>
        <taxon>Bacillota</taxon>
        <taxon>Clostridia</taxon>
        <taxon>Eubacteriales</taxon>
        <taxon>Desulfitobacteriaceae</taxon>
        <taxon>Desulfosporosinus</taxon>
    </lineage>
</organism>
<keyword evidence="4" id="KW-0411">Iron-sulfur</keyword>
<dbReference type="eggNOG" id="COG0840">
    <property type="taxonomic scope" value="Bacteria"/>
</dbReference>
<evidence type="ECO:0000259" key="9">
    <source>
        <dbReference type="PROSITE" id="PS51656"/>
    </source>
</evidence>
<dbReference type="Pfam" id="PF00015">
    <property type="entry name" value="MCPsignal"/>
    <property type="match status" value="1"/>
</dbReference>
<sequence length="635" mass="70611">MSAACHIHTDIDKCQGCNNCIRHCPVHGNIAYLDTSGNVKVKISEENCIECGECLKVCSHSARYYQDDITSFFAELKGGSRVSILTAPAIRVNFPNYKRLFGYLKSLGAHAFYDVSLGADICTWAYLKTINEKNLKTLIAQPCPVVVNYIEKYVPELLEQLSPIHSPMMCTAVYIKQYVKDTSALAMLSPCIAKKTEFESTDNTISYNVTYNNLAKYLEAHNVNLNNYEEVEFNDLDCSLGLLFSRPGGLRENVEARNPDAWVRQVEGPQEACDYLKTYSSRLKQGKSAPLLVDILNCSHGCNIGTGTSLDKSVLDDIDNTLNSLKVVKREERVRNKHFSKMSRLNWLDEYFTKNLRLSDFFRAYDRNRALKPLSNPSESELNSIYIKMHKTTQEAKELNCTACGHATCRDMAVSIYHGSNIVQSCIDYSRAEIIFAKSDSIDEMNTLVDQLKAADIEKEKGIIKRQKYVDSIKSTVLQMAKSNEESVLSLNNISNYISQTLDTAILLKDSVNAMTQKLNNFASASGELVEISSQTNLLSLNASIEAARAGEGGRGFSVVAQEVKKLAEQSKTVVSNTISEERAMLDVLSGIEQGSSTLEENMQHISDSVAEMLATVQEMAAQEEEILVGLDSSI</sequence>
<dbReference type="SUPFAM" id="SSF54862">
    <property type="entry name" value="4Fe-4S ferredoxins"/>
    <property type="match status" value="1"/>
</dbReference>
<feature type="domain" description="4Fe-4S ferredoxin-type" evidence="8">
    <location>
        <begin position="5"/>
        <end position="35"/>
    </location>
</feature>
<dbReference type="eggNOG" id="COG2221">
    <property type="taxonomic scope" value="Bacteria"/>
</dbReference>
<evidence type="ECO:0000256" key="2">
    <source>
        <dbReference type="ARBA" id="ARBA00022723"/>
    </source>
</evidence>
<dbReference type="GO" id="GO:0046872">
    <property type="term" value="F:metal ion binding"/>
    <property type="evidence" value="ECO:0007669"/>
    <property type="project" value="UniProtKB-KW"/>
</dbReference>
<accession>J7IR61</accession>
<dbReference type="InterPro" id="IPR017896">
    <property type="entry name" value="4Fe4S_Fe-S-bd"/>
</dbReference>
<dbReference type="InterPro" id="IPR004108">
    <property type="entry name" value="Fe_hydrogenase_lsu_C"/>
</dbReference>
<dbReference type="Proteomes" id="UP000005262">
    <property type="component" value="Chromosome"/>
</dbReference>
<keyword evidence="3" id="KW-0408">Iron</keyword>
<dbReference type="RefSeq" id="WP_014903221.1">
    <property type="nucleotide sequence ID" value="NC_018515.1"/>
</dbReference>
<evidence type="ECO:0000256" key="5">
    <source>
        <dbReference type="ARBA" id="ARBA00023224"/>
    </source>
</evidence>
<protein>
    <submittedName>
        <fullName evidence="10">Methyl-accepting chemotaxis protein</fullName>
    </submittedName>
</protein>
<evidence type="ECO:0000256" key="6">
    <source>
        <dbReference type="PROSITE-ProRule" id="PRU00284"/>
    </source>
</evidence>
<dbReference type="Gene3D" id="3.40.950.10">
    <property type="entry name" value="Fe-only Hydrogenase (Larger Subunit), Chain L, domain 3"/>
    <property type="match status" value="1"/>
</dbReference>
<dbReference type="GO" id="GO:0051539">
    <property type="term" value="F:4 iron, 4 sulfur cluster binding"/>
    <property type="evidence" value="ECO:0007669"/>
    <property type="project" value="UniProtKB-KW"/>
</dbReference>
<dbReference type="PROSITE" id="PS50111">
    <property type="entry name" value="CHEMOTAXIS_TRANSDUC_2"/>
    <property type="match status" value="1"/>
</dbReference>
<dbReference type="PANTHER" id="PTHR32089">
    <property type="entry name" value="METHYL-ACCEPTING CHEMOTAXIS PROTEIN MCPB"/>
    <property type="match status" value="1"/>
</dbReference>
<evidence type="ECO:0000256" key="1">
    <source>
        <dbReference type="ARBA" id="ARBA00022485"/>
    </source>
</evidence>
<evidence type="ECO:0000313" key="10">
    <source>
        <dbReference type="EMBL" id="AFQ44307.1"/>
    </source>
</evidence>
<dbReference type="InterPro" id="IPR004089">
    <property type="entry name" value="MCPsignal_dom"/>
</dbReference>
<dbReference type="STRING" id="768704.Desmer_2383"/>
<gene>
    <name evidence="10" type="ordered locus">Desmer_2383</name>
</gene>
<dbReference type="PROSITE" id="PS51379">
    <property type="entry name" value="4FE4S_FER_2"/>
    <property type="match status" value="2"/>
</dbReference>
<dbReference type="SMART" id="SM00283">
    <property type="entry name" value="MA"/>
    <property type="match status" value="1"/>
</dbReference>
<dbReference type="Gene3D" id="1.10.15.40">
    <property type="entry name" value="Electron transport complex subunit B, putative Fe-S cluster"/>
    <property type="match status" value="1"/>
</dbReference>
<dbReference type="Gene3D" id="1.10.287.950">
    <property type="entry name" value="Methyl-accepting chemotaxis protein"/>
    <property type="match status" value="1"/>
</dbReference>